<protein>
    <recommendedName>
        <fullName evidence="3">Carboxypeptidase-like regulatory domain-containing protein</fullName>
    </recommendedName>
</protein>
<accession>A0AA51N8N8</accession>
<dbReference type="EMBL" id="CP129970">
    <property type="protein sequence ID" value="WMN06555.1"/>
    <property type="molecule type" value="Genomic_DNA"/>
</dbReference>
<name>A0AA51N8N8_9BACT</name>
<dbReference type="RefSeq" id="WP_308356418.1">
    <property type="nucleotide sequence ID" value="NZ_CP129970.2"/>
</dbReference>
<dbReference type="AlphaFoldDB" id="A0AA51N8N8"/>
<evidence type="ECO:0000313" key="2">
    <source>
        <dbReference type="Proteomes" id="UP001244443"/>
    </source>
</evidence>
<reference evidence="1" key="1">
    <citation type="submission" date="2023-08" db="EMBL/GenBank/DDBJ databases">
        <title>Comparative genomics and taxonomic characterization of three novel marine species of genus Marivirga.</title>
        <authorList>
            <person name="Muhammad N."/>
            <person name="Kim S.-G."/>
        </authorList>
    </citation>
    <scope>NUCLEOTIDE SEQUENCE [LARGE SCALE GENOMIC DNA]</scope>
    <source>
        <strain evidence="1">ABR2-2</strain>
    </source>
</reference>
<evidence type="ECO:0000313" key="1">
    <source>
        <dbReference type="EMBL" id="WMN06555.1"/>
    </source>
</evidence>
<organism evidence="1 2">
    <name type="scientific">Marivirga arenosa</name>
    <dbReference type="NCBI Taxonomy" id="3059076"/>
    <lineage>
        <taxon>Bacteria</taxon>
        <taxon>Pseudomonadati</taxon>
        <taxon>Bacteroidota</taxon>
        <taxon>Cytophagia</taxon>
        <taxon>Cytophagales</taxon>
        <taxon>Marivirgaceae</taxon>
        <taxon>Marivirga</taxon>
    </lineage>
</organism>
<dbReference type="Proteomes" id="UP001244443">
    <property type="component" value="Chromosome"/>
</dbReference>
<proteinExistence type="predicted"/>
<gene>
    <name evidence="1" type="ORF">QYS48_32845</name>
</gene>
<keyword evidence="2" id="KW-1185">Reference proteome</keyword>
<sequence>MAQKPVVIKGIVSNSENEFLMGATIMLYSVNDTIKVIDYSIADENGKFSFDLKEKPTEKLLKISYLGYQKKKVIITEDQFFYNIILQKSTQTLREVTVDASAIRDTVNLVYDTTKFSKNSKLKELLRDNEGIEVTDENALKYMGVPINKILINKKEVFVNQNSIALDNITNEMIKDIQIINNYKDKFNVDFDNFNELVLNVNVKNKFKGALKNIIELGLGIEKAYLLEGNSFLFSDKLNVFLTQNINSIIEKNNNTNEIKNRQNNTSSFYSENVSSISKGLNEVRSDKYNNTYLLVKKEYDNLKIQANIGFNNSNQDLQNRILIDNNQNPVSEEITNNNRKGNLVYTDIFLTTLISKDFSLSIYSNIDRVDNQLIWNNEKSIFPSLNFESNTLFNSNNFIYTTGINTKKIFNKVWLWENTLEHTKEDTDNTFTNDLGEVSQSIDFTKKSSNFSSSLFYQKSNLFNIGFNINLKNNEDRIFSFINTSSQLLYRNYYNVKGALIVKGQNSKSNYFLNIGPESIFFKDYQYSRLIYPISTSFNHKFSGRKSISLSYENNYLLENLQNSLDSLYINFTSLETANISERNIQQSQNLTLDYNIANISKSLNVSFLAGGSIDNNFTQANLFDFNSNINVYNRMIFDERESFILKHRYSKGFYFTRKDHKIQFGYELSSTFSNNQIAQENIIYPFSTEKYDAKLNLFFIPQDLFFSEVSLLTNLSNNIIKINQNKVNSIEYNKNTLAISKAQGNHIYSAFFYNEVFKSETETIRRNDLDLKYQYTFNESISIFTKGIAILNLLNINNTAGNLSTNSISGLNITTINTNTFGYIITGVQLKF</sequence>
<dbReference type="SUPFAM" id="SSF49464">
    <property type="entry name" value="Carboxypeptidase regulatory domain-like"/>
    <property type="match status" value="1"/>
</dbReference>
<evidence type="ECO:0008006" key="3">
    <source>
        <dbReference type="Google" id="ProtNLM"/>
    </source>
</evidence>
<dbReference type="InterPro" id="IPR008969">
    <property type="entry name" value="CarboxyPept-like_regulatory"/>
</dbReference>